<sequence>MQSDLLIDSLKGASNGSTIDLSFGQWTYQPTYPKDTPQTWYKTTFSAPSGNSPVAIDFTGMAIKWKPPVAVGGKGRSNHLTHETRPTLLLECPPPSQVMSKFHFISFGNPHGTCGSFGHGRCSTKDAQIIVEKFLYFSGMFACTGKPKCSVEVSVNKFGDPCTNVTKSLAVEASCS</sequence>
<comment type="caution">
    <text evidence="2">The sequence shown here is derived from an EMBL/GenBank/DDBJ whole genome shotgun (WGS) entry which is preliminary data.</text>
</comment>
<feature type="domain" description="SUEL-type lectin" evidence="1">
    <location>
        <begin position="82"/>
        <end position="176"/>
    </location>
</feature>
<reference evidence="3" key="1">
    <citation type="journal article" date="2018" name="Gigascience">
        <title>Genome assembly of the Pink Ipe (Handroanthus impetiginosus, Bignoniaceae), a highly valued, ecologically keystone Neotropical timber forest tree.</title>
        <authorList>
            <person name="Silva-Junior O.B."/>
            <person name="Grattapaglia D."/>
            <person name="Novaes E."/>
            <person name="Collevatti R.G."/>
        </authorList>
    </citation>
    <scope>NUCLEOTIDE SEQUENCE [LARGE SCALE GENOMIC DNA]</scope>
    <source>
        <strain evidence="3">cv. UFG-1</strain>
    </source>
</reference>
<dbReference type="Proteomes" id="UP000231279">
    <property type="component" value="Unassembled WGS sequence"/>
</dbReference>
<gene>
    <name evidence="2" type="ORF">CDL12_13321</name>
</gene>
<dbReference type="InterPro" id="IPR000922">
    <property type="entry name" value="Lectin_gal-bd_dom"/>
</dbReference>
<keyword evidence="3" id="KW-1185">Reference proteome</keyword>
<proteinExistence type="predicted"/>
<dbReference type="Gene3D" id="2.60.120.740">
    <property type="match status" value="1"/>
</dbReference>
<name>A0A2G9H956_9LAMI</name>
<dbReference type="STRING" id="429701.A0A2G9H956"/>
<accession>A0A2G9H956</accession>
<evidence type="ECO:0000313" key="3">
    <source>
        <dbReference type="Proteomes" id="UP000231279"/>
    </source>
</evidence>
<dbReference type="GO" id="GO:0030246">
    <property type="term" value="F:carbohydrate binding"/>
    <property type="evidence" value="ECO:0007669"/>
    <property type="project" value="InterPro"/>
</dbReference>
<organism evidence="2 3">
    <name type="scientific">Handroanthus impetiginosus</name>
    <dbReference type="NCBI Taxonomy" id="429701"/>
    <lineage>
        <taxon>Eukaryota</taxon>
        <taxon>Viridiplantae</taxon>
        <taxon>Streptophyta</taxon>
        <taxon>Embryophyta</taxon>
        <taxon>Tracheophyta</taxon>
        <taxon>Spermatophyta</taxon>
        <taxon>Magnoliopsida</taxon>
        <taxon>eudicotyledons</taxon>
        <taxon>Gunneridae</taxon>
        <taxon>Pentapetalae</taxon>
        <taxon>asterids</taxon>
        <taxon>lamiids</taxon>
        <taxon>Lamiales</taxon>
        <taxon>Bignoniaceae</taxon>
        <taxon>Crescentiina</taxon>
        <taxon>Tabebuia alliance</taxon>
        <taxon>Handroanthus</taxon>
    </lineage>
</organism>
<protein>
    <submittedName>
        <fullName evidence="2">Beta-galactosidase</fullName>
        <ecNumber evidence="2">3.2.1.23</ecNumber>
    </submittedName>
</protein>
<keyword evidence="2" id="KW-0326">Glycosidase</keyword>
<dbReference type="OrthoDB" id="1026144at2759"/>
<dbReference type="AlphaFoldDB" id="A0A2G9H956"/>
<dbReference type="EC" id="3.2.1.23" evidence="2"/>
<dbReference type="EMBL" id="NKXS01002354">
    <property type="protein sequence ID" value="PIN14051.1"/>
    <property type="molecule type" value="Genomic_DNA"/>
</dbReference>
<evidence type="ECO:0000313" key="2">
    <source>
        <dbReference type="EMBL" id="PIN14051.1"/>
    </source>
</evidence>
<evidence type="ECO:0000259" key="1">
    <source>
        <dbReference type="PROSITE" id="PS50228"/>
    </source>
</evidence>
<dbReference type="PROSITE" id="PS50228">
    <property type="entry name" value="SUEL_LECTIN"/>
    <property type="match status" value="1"/>
</dbReference>
<dbReference type="GO" id="GO:0004565">
    <property type="term" value="F:beta-galactosidase activity"/>
    <property type="evidence" value="ECO:0007669"/>
    <property type="project" value="UniProtKB-EC"/>
</dbReference>
<dbReference type="InterPro" id="IPR043159">
    <property type="entry name" value="Lectin_gal-bd_sf"/>
</dbReference>
<keyword evidence="2" id="KW-0378">Hydrolase</keyword>
<dbReference type="CDD" id="cd22842">
    <property type="entry name" value="Gal_Rha_Lectin_BGal"/>
    <property type="match status" value="1"/>
</dbReference>
<dbReference type="Pfam" id="PF02140">
    <property type="entry name" value="SUEL_Lectin"/>
    <property type="match status" value="1"/>
</dbReference>